<evidence type="ECO:0000256" key="1">
    <source>
        <dbReference type="SAM" id="Phobius"/>
    </source>
</evidence>
<protein>
    <submittedName>
        <fullName evidence="2">Uncharacterized protein</fullName>
    </submittedName>
</protein>
<dbReference type="EMBL" id="JBELQA010000002">
    <property type="protein sequence ID" value="MFL9830030.1"/>
    <property type="molecule type" value="Genomic_DNA"/>
</dbReference>
<proteinExistence type="predicted"/>
<feature type="transmembrane region" description="Helical" evidence="1">
    <location>
        <begin position="105"/>
        <end position="126"/>
    </location>
</feature>
<feature type="transmembrane region" description="Helical" evidence="1">
    <location>
        <begin position="36"/>
        <end position="60"/>
    </location>
</feature>
<dbReference type="RefSeq" id="WP_408080260.1">
    <property type="nucleotide sequence ID" value="NZ_JBELQA010000002.1"/>
</dbReference>
<feature type="transmembrane region" description="Helical" evidence="1">
    <location>
        <begin position="9"/>
        <end position="30"/>
    </location>
</feature>
<evidence type="ECO:0000313" key="3">
    <source>
        <dbReference type="Proteomes" id="UP001629260"/>
    </source>
</evidence>
<keyword evidence="1" id="KW-0472">Membrane</keyword>
<evidence type="ECO:0000313" key="2">
    <source>
        <dbReference type="EMBL" id="MFL9830030.1"/>
    </source>
</evidence>
<organism evidence="2 3">
    <name type="scientific">Flavobacterium plantiphilum</name>
    <dbReference type="NCBI Taxonomy" id="3163297"/>
    <lineage>
        <taxon>Bacteria</taxon>
        <taxon>Pseudomonadati</taxon>
        <taxon>Bacteroidota</taxon>
        <taxon>Flavobacteriia</taxon>
        <taxon>Flavobacteriales</taxon>
        <taxon>Flavobacteriaceae</taxon>
        <taxon>Flavobacterium</taxon>
    </lineage>
</organism>
<gene>
    <name evidence="2" type="ORF">ABS764_04120</name>
</gene>
<feature type="transmembrane region" description="Helical" evidence="1">
    <location>
        <begin position="72"/>
        <end position="93"/>
    </location>
</feature>
<accession>A0ABW8XRW0</accession>
<keyword evidence="3" id="KW-1185">Reference proteome</keyword>
<sequence>MILKNYKSFLFLTVAVLLSYIIHKLVFYIFEINQEVFYYTLEKLYAVFFILSLGIILILLKIKERNFDQVGMSFLLLTSIKLGVYYLLLRPILNTKQYDIATEKMSFFALFILFLTLETIVTIRILSEKQ</sequence>
<dbReference type="Proteomes" id="UP001629260">
    <property type="component" value="Unassembled WGS sequence"/>
</dbReference>
<keyword evidence="1" id="KW-0812">Transmembrane</keyword>
<comment type="caution">
    <text evidence="2">The sequence shown here is derived from an EMBL/GenBank/DDBJ whole genome shotgun (WGS) entry which is preliminary data.</text>
</comment>
<name>A0ABW8XRW0_9FLAO</name>
<keyword evidence="1" id="KW-1133">Transmembrane helix</keyword>
<reference evidence="2 3" key="1">
    <citation type="submission" date="2024-06" db="EMBL/GenBank/DDBJ databases">
        <authorList>
            <person name="Kaempfer P."/>
            <person name="Viver T."/>
        </authorList>
    </citation>
    <scope>NUCLEOTIDE SEQUENCE [LARGE SCALE GENOMIC DNA]</scope>
    <source>
        <strain evidence="2 3">ST-87</strain>
    </source>
</reference>